<evidence type="ECO:0000256" key="3">
    <source>
        <dbReference type="ARBA" id="ARBA00022618"/>
    </source>
</evidence>
<evidence type="ECO:0000256" key="4">
    <source>
        <dbReference type="ARBA" id="ARBA00022692"/>
    </source>
</evidence>
<evidence type="ECO:0000313" key="13">
    <source>
        <dbReference type="Proteomes" id="UP000198500"/>
    </source>
</evidence>
<feature type="domain" description="ZipA C-terminal FtsZ-binding" evidence="11">
    <location>
        <begin position="442"/>
        <end position="573"/>
    </location>
</feature>
<proteinExistence type="inferred from homology"/>
<comment type="subunit">
    <text evidence="8">Interacts with FtsZ via their C-terminal domains.</text>
</comment>
<dbReference type="AlphaFoldDB" id="A0A1H2V928"/>
<feature type="region of interest" description="Disordered" evidence="10">
    <location>
        <begin position="287"/>
        <end position="417"/>
    </location>
</feature>
<dbReference type="EMBL" id="FNNI01000002">
    <property type="protein sequence ID" value="SDW64369.1"/>
    <property type="molecule type" value="Genomic_DNA"/>
</dbReference>
<comment type="subcellular location">
    <subcellularLocation>
        <location evidence="8">Cell inner membrane</location>
        <topology evidence="8">Single-pass type I membrane protein</topology>
    </subcellularLocation>
    <text evidence="8">Localizes to the Z ring in an FtsZ-dependent manner.</text>
</comment>
<dbReference type="HAMAP" id="MF_00509">
    <property type="entry name" value="ZipA"/>
    <property type="match status" value="1"/>
</dbReference>
<dbReference type="InterPro" id="IPR036765">
    <property type="entry name" value="ZipA_FtsZ-bd_C_sf"/>
</dbReference>
<feature type="compositionally biased region" description="Basic and acidic residues" evidence="10">
    <location>
        <begin position="343"/>
        <end position="364"/>
    </location>
</feature>
<reference evidence="12 13" key="1">
    <citation type="submission" date="2016-10" db="EMBL/GenBank/DDBJ databases">
        <authorList>
            <person name="de Groot N.N."/>
        </authorList>
    </citation>
    <scope>NUCLEOTIDE SEQUENCE [LARGE SCALE GENOMIC DNA]</scope>
    <source>
        <strain evidence="12 13">DSM 19219</strain>
    </source>
</reference>
<name>A0A1H2V928_9GAMM</name>
<dbReference type="InterPro" id="IPR011919">
    <property type="entry name" value="Cell_div_ZipA"/>
</dbReference>
<keyword evidence="5 8" id="KW-1133">Transmembrane helix</keyword>
<evidence type="ECO:0000256" key="5">
    <source>
        <dbReference type="ARBA" id="ARBA00022989"/>
    </source>
</evidence>
<feature type="region of interest" description="Disordered" evidence="10">
    <location>
        <begin position="51"/>
        <end position="272"/>
    </location>
</feature>
<feature type="transmembrane region" description="Helical" evidence="8">
    <location>
        <begin position="25"/>
        <end position="43"/>
    </location>
</feature>
<feature type="compositionally biased region" description="Basic and acidic residues" evidence="10">
    <location>
        <begin position="261"/>
        <end position="272"/>
    </location>
</feature>
<dbReference type="GO" id="GO:0032153">
    <property type="term" value="C:cell division site"/>
    <property type="evidence" value="ECO:0007669"/>
    <property type="project" value="UniProtKB-UniRule"/>
</dbReference>
<protein>
    <recommendedName>
        <fullName evidence="8 9">Cell division protein ZipA</fullName>
    </recommendedName>
</protein>
<feature type="compositionally biased region" description="Polar residues" evidence="10">
    <location>
        <begin position="121"/>
        <end position="138"/>
    </location>
</feature>
<dbReference type="Pfam" id="PF04354">
    <property type="entry name" value="ZipA_C"/>
    <property type="match status" value="1"/>
</dbReference>
<dbReference type="PANTHER" id="PTHR38685:SF1">
    <property type="entry name" value="CELL DIVISION PROTEIN ZIPA"/>
    <property type="match status" value="1"/>
</dbReference>
<dbReference type="GO" id="GO:0043093">
    <property type="term" value="P:FtsZ-dependent cytokinesis"/>
    <property type="evidence" value="ECO:0007669"/>
    <property type="project" value="UniProtKB-UniRule"/>
</dbReference>
<feature type="compositionally biased region" description="Basic and acidic residues" evidence="10">
    <location>
        <begin position="161"/>
        <end position="170"/>
    </location>
</feature>
<evidence type="ECO:0000256" key="8">
    <source>
        <dbReference type="HAMAP-Rule" id="MF_00509"/>
    </source>
</evidence>
<feature type="compositionally biased region" description="Basic and acidic residues" evidence="10">
    <location>
        <begin position="52"/>
        <end position="62"/>
    </location>
</feature>
<feature type="compositionally biased region" description="Basic and acidic residues" evidence="10">
    <location>
        <begin position="379"/>
        <end position="410"/>
    </location>
</feature>
<organism evidence="12 13">
    <name type="scientific">Aidingimonas halophila</name>
    <dbReference type="NCBI Taxonomy" id="574349"/>
    <lineage>
        <taxon>Bacteria</taxon>
        <taxon>Pseudomonadati</taxon>
        <taxon>Pseudomonadota</taxon>
        <taxon>Gammaproteobacteria</taxon>
        <taxon>Oceanospirillales</taxon>
        <taxon>Halomonadaceae</taxon>
        <taxon>Aidingimonas</taxon>
    </lineage>
</organism>
<dbReference type="InterPro" id="IPR007449">
    <property type="entry name" value="ZipA_FtsZ-bd_C"/>
</dbReference>
<comment type="function">
    <text evidence="8 9">Essential cell division protein that stabilizes the FtsZ protofilaments by cross-linking them and that serves as a cytoplasmic membrane anchor for the Z ring. Also required for the recruitment to the septal ring of downstream cell division proteins.</text>
</comment>
<keyword evidence="7 8" id="KW-0131">Cell cycle</keyword>
<feature type="compositionally biased region" description="Polar residues" evidence="10">
    <location>
        <begin position="146"/>
        <end position="155"/>
    </location>
</feature>
<dbReference type="Proteomes" id="UP000198500">
    <property type="component" value="Unassembled WGS sequence"/>
</dbReference>
<evidence type="ECO:0000256" key="10">
    <source>
        <dbReference type="SAM" id="MobiDB-lite"/>
    </source>
</evidence>
<dbReference type="RefSeq" id="WP_229806385.1">
    <property type="nucleotide sequence ID" value="NZ_BMXH01000002.1"/>
</dbReference>
<dbReference type="Gene3D" id="3.30.1400.10">
    <property type="entry name" value="ZipA, C-terminal FtsZ-binding domain"/>
    <property type="match status" value="1"/>
</dbReference>
<feature type="compositionally biased region" description="Basic and acidic residues" evidence="10">
    <location>
        <begin position="319"/>
        <end position="331"/>
    </location>
</feature>
<evidence type="ECO:0000256" key="1">
    <source>
        <dbReference type="ARBA" id="ARBA00022475"/>
    </source>
</evidence>
<evidence type="ECO:0000256" key="9">
    <source>
        <dbReference type="RuleBase" id="RU003612"/>
    </source>
</evidence>
<evidence type="ECO:0000256" key="6">
    <source>
        <dbReference type="ARBA" id="ARBA00023136"/>
    </source>
</evidence>
<gene>
    <name evidence="8" type="primary">zipA</name>
    <name evidence="12" type="ORF">SAMN05443545_102347</name>
</gene>
<keyword evidence="6 8" id="KW-0472">Membrane</keyword>
<dbReference type="NCBIfam" id="TIGR02205">
    <property type="entry name" value="septum_zipA"/>
    <property type="match status" value="1"/>
</dbReference>
<sequence length="588" mass="66190">MLLTNNVQAWRLSKQARRPMELREWLIILGLALVTIIVIDGVRRLQRQRKVPRLDRVDKASADPDGEEPVDPEQAAREAEVNWELPNGGARVVKPAEYDVKPKPKIKRQDHPGPSRVLSEWRQQYSESSEAPFSQTRRPSADAVRDTQSASQPESANRAPGSEHVERADDNVSQSDSRAEAATKATHDDPVAKDALAKEEGIGADGESRVETPHYRDQAQPEHARSAEPTDDERREPTLTSVSSDESKPPENADMPLAADPGDHDEYHDAERYRLVDVEGMADSLKSKSLKVGSSMQRFGASLQKGLSERKEQRKKQKLEKAQVKAEEQARKNSRRQQAQAEQETREKEARLAAERERHERESIEAQDYDDPLFVPRRPRADEEARMASRDDGGRDDEPAMARGDDEHVGEGSSRVATHPSFERVLRNDVKADHARETLVNAEEVIVISVMSHEEEGFSGAALLDLMLACGLRYSSDMGVFHRFETEDPNSELQFSMVNVVKPGTFPLQSMDDFRTPGVTLLMPLPCASDTLSSFEAMVETAMVVVRHLGGELKDENHSVMTAQTVEFARQRVQEFERRYRLHRYQAT</sequence>
<dbReference type="SUPFAM" id="SSF64383">
    <property type="entry name" value="Cell-division protein ZipA, C-terminal domain"/>
    <property type="match status" value="1"/>
</dbReference>
<accession>A0A1H2V928</accession>
<dbReference type="GO" id="GO:0005886">
    <property type="term" value="C:plasma membrane"/>
    <property type="evidence" value="ECO:0007669"/>
    <property type="project" value="UniProtKB-SubCell"/>
</dbReference>
<keyword evidence="4 8" id="KW-0812">Transmembrane</keyword>
<evidence type="ECO:0000256" key="2">
    <source>
        <dbReference type="ARBA" id="ARBA00022519"/>
    </source>
</evidence>
<dbReference type="PANTHER" id="PTHR38685">
    <property type="entry name" value="CELL DIVISION PROTEIN ZIPA"/>
    <property type="match status" value="1"/>
</dbReference>
<keyword evidence="13" id="KW-1185">Reference proteome</keyword>
<feature type="compositionally biased region" description="Basic and acidic residues" evidence="10">
    <location>
        <begin position="177"/>
        <end position="237"/>
    </location>
</feature>
<evidence type="ECO:0000259" key="11">
    <source>
        <dbReference type="SMART" id="SM00771"/>
    </source>
</evidence>
<evidence type="ECO:0000313" key="12">
    <source>
        <dbReference type="EMBL" id="SDW64369.1"/>
    </source>
</evidence>
<comment type="similarity">
    <text evidence="8 9">Belongs to the ZipA family.</text>
</comment>
<dbReference type="GO" id="GO:0000917">
    <property type="term" value="P:division septum assembly"/>
    <property type="evidence" value="ECO:0007669"/>
    <property type="project" value="TreeGrafter"/>
</dbReference>
<dbReference type="STRING" id="574349.SAMN05443545_102347"/>
<keyword evidence="1 8" id="KW-1003">Cell membrane</keyword>
<dbReference type="SMART" id="SM00771">
    <property type="entry name" value="ZipA_C"/>
    <property type="match status" value="1"/>
</dbReference>
<keyword evidence="3 8" id="KW-0132">Cell division</keyword>
<feature type="compositionally biased region" description="Basic and acidic residues" evidence="10">
    <location>
        <begin position="94"/>
        <end position="113"/>
    </location>
</feature>
<keyword evidence="2 8" id="KW-0997">Cell inner membrane</keyword>
<evidence type="ECO:0000256" key="7">
    <source>
        <dbReference type="ARBA" id="ARBA00023306"/>
    </source>
</evidence>